<protein>
    <recommendedName>
        <fullName evidence="2">Glycosyltransferase subfamily 4-like N-terminal domain-containing protein</fullName>
    </recommendedName>
</protein>
<feature type="non-terminal residue" evidence="1">
    <location>
        <position position="93"/>
    </location>
</feature>
<accession>A0A382U3M8</accession>
<proteinExistence type="predicted"/>
<evidence type="ECO:0000313" key="1">
    <source>
        <dbReference type="EMBL" id="SVD28926.1"/>
    </source>
</evidence>
<sequence length="93" mass="10423">MKIAVVHYHLEPGGVTRVIENTFDAFEKSPETPHFVVLSGRPYFGQKIKDIAVIEGLDYSNPSQVTDPTHLRESLEKAARESLGTAPDLWHVH</sequence>
<gene>
    <name evidence="1" type="ORF">METZ01_LOCUS381780</name>
</gene>
<reference evidence="1" key="1">
    <citation type="submission" date="2018-05" db="EMBL/GenBank/DDBJ databases">
        <authorList>
            <person name="Lanie J.A."/>
            <person name="Ng W.-L."/>
            <person name="Kazmierczak K.M."/>
            <person name="Andrzejewski T.M."/>
            <person name="Davidsen T.M."/>
            <person name="Wayne K.J."/>
            <person name="Tettelin H."/>
            <person name="Glass J.I."/>
            <person name="Rusch D."/>
            <person name="Podicherti R."/>
            <person name="Tsui H.-C.T."/>
            <person name="Winkler M.E."/>
        </authorList>
    </citation>
    <scope>NUCLEOTIDE SEQUENCE</scope>
</reference>
<evidence type="ECO:0008006" key="2">
    <source>
        <dbReference type="Google" id="ProtNLM"/>
    </source>
</evidence>
<name>A0A382U3M8_9ZZZZ</name>
<dbReference type="EMBL" id="UINC01141280">
    <property type="protein sequence ID" value="SVD28926.1"/>
    <property type="molecule type" value="Genomic_DNA"/>
</dbReference>
<dbReference type="AlphaFoldDB" id="A0A382U3M8"/>
<organism evidence="1">
    <name type="scientific">marine metagenome</name>
    <dbReference type="NCBI Taxonomy" id="408172"/>
    <lineage>
        <taxon>unclassified sequences</taxon>
        <taxon>metagenomes</taxon>
        <taxon>ecological metagenomes</taxon>
    </lineage>
</organism>